<comment type="caution">
    <text evidence="1">The sequence shown here is derived from an EMBL/GenBank/DDBJ whole genome shotgun (WGS) entry which is preliminary data.</text>
</comment>
<organism evidence="1 2">
    <name type="scientific">Chionis minor</name>
    <name type="common">Black-faced sheathbill</name>
    <dbReference type="NCBI Taxonomy" id="227182"/>
    <lineage>
        <taxon>Eukaryota</taxon>
        <taxon>Metazoa</taxon>
        <taxon>Chordata</taxon>
        <taxon>Craniata</taxon>
        <taxon>Vertebrata</taxon>
        <taxon>Euteleostomi</taxon>
        <taxon>Archelosauria</taxon>
        <taxon>Archosauria</taxon>
        <taxon>Dinosauria</taxon>
        <taxon>Saurischia</taxon>
        <taxon>Theropoda</taxon>
        <taxon>Coelurosauria</taxon>
        <taxon>Aves</taxon>
        <taxon>Neognathae</taxon>
        <taxon>Neoaves</taxon>
        <taxon>Charadriiformes</taxon>
        <taxon>Chionididae</taxon>
        <taxon>Chionis</taxon>
    </lineage>
</organism>
<dbReference type="InterPro" id="IPR011989">
    <property type="entry name" value="ARM-like"/>
</dbReference>
<accession>A0A7K7FU58</accession>
<dbReference type="InterPro" id="IPR016024">
    <property type="entry name" value="ARM-type_fold"/>
</dbReference>
<dbReference type="Proteomes" id="UP000557271">
    <property type="component" value="Unassembled WGS sequence"/>
</dbReference>
<evidence type="ECO:0000313" key="2">
    <source>
        <dbReference type="Proteomes" id="UP000557271"/>
    </source>
</evidence>
<dbReference type="GO" id="GO:0005929">
    <property type="term" value="C:cilium"/>
    <property type="evidence" value="ECO:0007669"/>
    <property type="project" value="TreeGrafter"/>
</dbReference>
<dbReference type="OrthoDB" id="63891at2759"/>
<keyword evidence="2" id="KW-1185">Reference proteome</keyword>
<evidence type="ECO:0000313" key="1">
    <source>
        <dbReference type="EMBL" id="NWY60765.1"/>
    </source>
</evidence>
<dbReference type="EMBL" id="VZSF01009353">
    <property type="protein sequence ID" value="NWY60765.1"/>
    <property type="molecule type" value="Genomic_DNA"/>
</dbReference>
<dbReference type="SUPFAM" id="SSF48371">
    <property type="entry name" value="ARM repeat"/>
    <property type="match status" value="1"/>
</dbReference>
<dbReference type="AlphaFoldDB" id="A0A7K7FU58"/>
<name>A0A7K7FU58_CHIMN</name>
<protein>
    <submittedName>
        <fullName evidence="1">TGRM2 protein</fullName>
    </submittedName>
</protein>
<feature type="non-terminal residue" evidence="1">
    <location>
        <position position="107"/>
    </location>
</feature>
<sequence>SVEETEQLVELYKLLTSKEFRARMEGVMLLLNHCKSSPQVISNNIVQIFDVFILRLQDCNKKVNQQALETLALMIPMLRGALHPVLFSLVSAVTENLNSKHLGIYAA</sequence>
<gene>
    <name evidence="1" type="primary">Togaram2</name>
    <name evidence="1" type="ORF">CHIMIN_R01063</name>
</gene>
<dbReference type="Gene3D" id="1.25.10.10">
    <property type="entry name" value="Leucine-rich Repeat Variant"/>
    <property type="match status" value="1"/>
</dbReference>
<dbReference type="PANTHER" id="PTHR21567">
    <property type="entry name" value="CLASP"/>
    <property type="match status" value="1"/>
</dbReference>
<dbReference type="PANTHER" id="PTHR21567:SF42">
    <property type="entry name" value="TOG ARRAY REGULATOR OF AXONEMAL MICROTUBULES PROTEIN 2"/>
    <property type="match status" value="1"/>
</dbReference>
<feature type="non-terminal residue" evidence="1">
    <location>
        <position position="1"/>
    </location>
</feature>
<dbReference type="GO" id="GO:0005881">
    <property type="term" value="C:cytoplasmic microtubule"/>
    <property type="evidence" value="ECO:0007669"/>
    <property type="project" value="TreeGrafter"/>
</dbReference>
<proteinExistence type="predicted"/>
<dbReference type="GO" id="GO:0008017">
    <property type="term" value="F:microtubule binding"/>
    <property type="evidence" value="ECO:0007669"/>
    <property type="project" value="TreeGrafter"/>
</dbReference>
<reference evidence="1 2" key="1">
    <citation type="submission" date="2019-09" db="EMBL/GenBank/DDBJ databases">
        <title>Bird 10,000 Genomes (B10K) Project - Family phase.</title>
        <authorList>
            <person name="Zhang G."/>
        </authorList>
    </citation>
    <scope>NUCLEOTIDE SEQUENCE [LARGE SCALE GENOMIC DNA]</scope>
    <source>
        <strain evidence="1">B10K-UC-030-51</strain>
    </source>
</reference>
<dbReference type="GO" id="GO:0000226">
    <property type="term" value="P:microtubule cytoskeleton organization"/>
    <property type="evidence" value="ECO:0007669"/>
    <property type="project" value="TreeGrafter"/>
</dbReference>